<keyword evidence="2 3" id="KW-0378">Hydrolase</keyword>
<comment type="caution">
    <text evidence="5">The sequence shown here is derived from an EMBL/GenBank/DDBJ whole genome shotgun (WGS) entry which is preliminary data.</text>
</comment>
<keyword evidence="6" id="KW-1185">Reference proteome</keyword>
<dbReference type="RefSeq" id="WP_154458026.1">
    <property type="nucleotide sequence ID" value="NZ_VUMV01000004.1"/>
</dbReference>
<evidence type="ECO:0000313" key="6">
    <source>
        <dbReference type="Proteomes" id="UP000466864"/>
    </source>
</evidence>
<evidence type="ECO:0000313" key="5">
    <source>
        <dbReference type="EMBL" id="MST82124.1"/>
    </source>
</evidence>
<dbReference type="GO" id="GO:0019693">
    <property type="term" value="P:ribose phosphate metabolic process"/>
    <property type="evidence" value="ECO:0007669"/>
    <property type="project" value="TreeGrafter"/>
</dbReference>
<evidence type="ECO:0000259" key="4">
    <source>
        <dbReference type="PROSITE" id="PS51462"/>
    </source>
</evidence>
<proteinExistence type="inferred from homology"/>
<sequence>MAKIDKIEQLTKNHYLSMYHLHGVNSKGHESDYMIASRSPDADGLKIRTRKDSADGVVIYSLYGEKRDRVVLIRQYRYPVDDFVYELPAGLVENGEDFHTAAARELHEETGLTFTPIHAPEEFEHPRFTSVGMTDEACGTVYGYADGKISDRFMEEAEEIQVVLADRAEVRRILREERVALICAYHMMHFLSDPDPFAFLGVSH</sequence>
<dbReference type="InterPro" id="IPR015797">
    <property type="entry name" value="NUDIX_hydrolase-like_dom_sf"/>
</dbReference>
<evidence type="ECO:0000256" key="2">
    <source>
        <dbReference type="ARBA" id="ARBA00022801"/>
    </source>
</evidence>
<feature type="domain" description="Nudix hydrolase" evidence="4">
    <location>
        <begin position="50"/>
        <end position="196"/>
    </location>
</feature>
<dbReference type="PROSITE" id="PS00893">
    <property type="entry name" value="NUDIX_BOX"/>
    <property type="match status" value="1"/>
</dbReference>
<dbReference type="PANTHER" id="PTHR11839">
    <property type="entry name" value="UDP/ADP-SUGAR PYROPHOSPHATASE"/>
    <property type="match status" value="1"/>
</dbReference>
<dbReference type="CDD" id="cd03424">
    <property type="entry name" value="NUDIX_ADPRase_Nudt5_UGPPase_Nudt14"/>
    <property type="match status" value="1"/>
</dbReference>
<protein>
    <submittedName>
        <fullName evidence="5">NUDIX hydrolase</fullName>
    </submittedName>
</protein>
<dbReference type="EMBL" id="VUMV01000004">
    <property type="protein sequence ID" value="MST82124.1"/>
    <property type="molecule type" value="Genomic_DNA"/>
</dbReference>
<dbReference type="PANTHER" id="PTHR11839:SF18">
    <property type="entry name" value="NUDIX HYDROLASE DOMAIN-CONTAINING PROTEIN"/>
    <property type="match status" value="1"/>
</dbReference>
<dbReference type="InterPro" id="IPR020476">
    <property type="entry name" value="Nudix_hydrolase"/>
</dbReference>
<dbReference type="AlphaFoldDB" id="A0A7X2P8D2"/>
<dbReference type="Proteomes" id="UP000466864">
    <property type="component" value="Unassembled WGS sequence"/>
</dbReference>
<organism evidence="5 6">
    <name type="scientific">Bilifractor porci</name>
    <dbReference type="NCBI Taxonomy" id="2606636"/>
    <lineage>
        <taxon>Bacteria</taxon>
        <taxon>Bacillati</taxon>
        <taxon>Bacillota</taxon>
        <taxon>Clostridia</taxon>
        <taxon>Lachnospirales</taxon>
        <taxon>Lachnospiraceae</taxon>
        <taxon>Bilifractor</taxon>
    </lineage>
</organism>
<comment type="cofactor">
    <cofactor evidence="1">
        <name>Mg(2+)</name>
        <dbReference type="ChEBI" id="CHEBI:18420"/>
    </cofactor>
</comment>
<reference evidence="5 6" key="1">
    <citation type="submission" date="2019-08" db="EMBL/GenBank/DDBJ databases">
        <title>In-depth cultivation of the pig gut microbiome towards novel bacterial diversity and tailored functional studies.</title>
        <authorList>
            <person name="Wylensek D."/>
            <person name="Hitch T.C.A."/>
            <person name="Clavel T."/>
        </authorList>
    </citation>
    <scope>NUCLEOTIDE SEQUENCE [LARGE SCALE GENOMIC DNA]</scope>
    <source>
        <strain evidence="5 6">Oil+RF-744-WCA-WT-13</strain>
    </source>
</reference>
<dbReference type="PROSITE" id="PS51462">
    <property type="entry name" value="NUDIX"/>
    <property type="match status" value="1"/>
</dbReference>
<dbReference type="InterPro" id="IPR020084">
    <property type="entry name" value="NUDIX_hydrolase_CS"/>
</dbReference>
<name>A0A7X2P8D2_9FIRM</name>
<evidence type="ECO:0000256" key="1">
    <source>
        <dbReference type="ARBA" id="ARBA00001946"/>
    </source>
</evidence>
<accession>A0A7X2P8D2</accession>
<dbReference type="GO" id="GO:0016462">
    <property type="term" value="F:pyrophosphatase activity"/>
    <property type="evidence" value="ECO:0007669"/>
    <property type="project" value="UniProtKB-ARBA"/>
</dbReference>
<dbReference type="Gene3D" id="3.90.79.10">
    <property type="entry name" value="Nucleoside Triphosphate Pyrophosphohydrolase"/>
    <property type="match status" value="1"/>
</dbReference>
<comment type="similarity">
    <text evidence="3">Belongs to the Nudix hydrolase family.</text>
</comment>
<dbReference type="PRINTS" id="PR00502">
    <property type="entry name" value="NUDIXFAMILY"/>
</dbReference>
<dbReference type="InterPro" id="IPR000086">
    <property type="entry name" value="NUDIX_hydrolase_dom"/>
</dbReference>
<dbReference type="SUPFAM" id="SSF55811">
    <property type="entry name" value="Nudix"/>
    <property type="match status" value="1"/>
</dbReference>
<dbReference type="GO" id="GO:0006753">
    <property type="term" value="P:nucleoside phosphate metabolic process"/>
    <property type="evidence" value="ECO:0007669"/>
    <property type="project" value="TreeGrafter"/>
</dbReference>
<dbReference type="Pfam" id="PF00293">
    <property type="entry name" value="NUDIX"/>
    <property type="match status" value="1"/>
</dbReference>
<evidence type="ECO:0000256" key="3">
    <source>
        <dbReference type="RuleBase" id="RU003476"/>
    </source>
</evidence>
<gene>
    <name evidence="5" type="ORF">FYJ60_07335</name>
</gene>